<feature type="compositionally biased region" description="Acidic residues" evidence="1">
    <location>
        <begin position="85"/>
        <end position="94"/>
    </location>
</feature>
<feature type="region of interest" description="Disordered" evidence="1">
    <location>
        <begin position="32"/>
        <end position="102"/>
    </location>
</feature>
<proteinExistence type="predicted"/>
<gene>
    <name evidence="2" type="ORF">CRG98_005801</name>
</gene>
<feature type="compositionally biased region" description="Basic and acidic residues" evidence="1">
    <location>
        <begin position="162"/>
        <end position="185"/>
    </location>
</feature>
<feature type="region of interest" description="Disordered" evidence="1">
    <location>
        <begin position="123"/>
        <end position="185"/>
    </location>
</feature>
<sequence length="330" mass="35538">PLLGLRFEVEVDHVLVPRVVQRLQRPFQHRAVPRRARNEVSEPGRGREGGDGERLQLGLDEDGAGSLAGSVEGEQPGAVGGGEGREEEEEEGADGADRDGQDPAALRRVVVLDVHVIALEPLHLDGDWDPPDVRERGSWAGSGNGAPELNGAPEGESAPATVRDRFGCEGDGEGKRSGTTEDCRRDGRVNFTATNVYVGGEHNEFQKTAFSISGRNVLPSRRQRKEPKRARSPSSTGSGSHGPAFTANRNEKELLLSSLLSCTPFAVAIPIKELKIAKTKMLKAFRSKRKGTTVAPIPPPKVRSLVTLKVADDLVFLELSLSSVKDRELG</sequence>
<accession>A0A2I0KZB5</accession>
<dbReference type="EMBL" id="PGOL01000250">
    <property type="protein sequence ID" value="PKI73817.1"/>
    <property type="molecule type" value="Genomic_DNA"/>
</dbReference>
<keyword evidence="3" id="KW-1185">Reference proteome</keyword>
<feature type="compositionally biased region" description="Basic residues" evidence="1">
    <location>
        <begin position="221"/>
        <end position="231"/>
    </location>
</feature>
<evidence type="ECO:0000256" key="1">
    <source>
        <dbReference type="SAM" id="MobiDB-lite"/>
    </source>
</evidence>
<name>A0A2I0KZB5_PUNGR</name>
<organism evidence="2 3">
    <name type="scientific">Punica granatum</name>
    <name type="common">Pomegranate</name>
    <dbReference type="NCBI Taxonomy" id="22663"/>
    <lineage>
        <taxon>Eukaryota</taxon>
        <taxon>Viridiplantae</taxon>
        <taxon>Streptophyta</taxon>
        <taxon>Embryophyta</taxon>
        <taxon>Tracheophyta</taxon>
        <taxon>Spermatophyta</taxon>
        <taxon>Magnoliopsida</taxon>
        <taxon>eudicotyledons</taxon>
        <taxon>Gunneridae</taxon>
        <taxon>Pentapetalae</taxon>
        <taxon>rosids</taxon>
        <taxon>malvids</taxon>
        <taxon>Myrtales</taxon>
        <taxon>Lythraceae</taxon>
        <taxon>Punica</taxon>
    </lineage>
</organism>
<dbReference type="Proteomes" id="UP000233551">
    <property type="component" value="Unassembled WGS sequence"/>
</dbReference>
<comment type="caution">
    <text evidence="2">The sequence shown here is derived from an EMBL/GenBank/DDBJ whole genome shotgun (WGS) entry which is preliminary data.</text>
</comment>
<dbReference type="AlphaFoldDB" id="A0A2I0KZB5"/>
<feature type="compositionally biased region" description="Low complexity" evidence="1">
    <location>
        <begin position="232"/>
        <end position="243"/>
    </location>
</feature>
<feature type="compositionally biased region" description="Basic and acidic residues" evidence="1">
    <location>
        <begin position="36"/>
        <end position="54"/>
    </location>
</feature>
<reference evidence="2 3" key="1">
    <citation type="submission" date="2017-11" db="EMBL/GenBank/DDBJ databases">
        <title>De-novo sequencing of pomegranate (Punica granatum L.) genome.</title>
        <authorList>
            <person name="Akparov Z."/>
            <person name="Amiraslanov A."/>
            <person name="Hajiyeva S."/>
            <person name="Abbasov M."/>
            <person name="Kaur K."/>
            <person name="Hamwieh A."/>
            <person name="Solovyev V."/>
            <person name="Salamov A."/>
            <person name="Braich B."/>
            <person name="Kosarev P."/>
            <person name="Mahmoud A."/>
            <person name="Hajiyev E."/>
            <person name="Babayeva S."/>
            <person name="Izzatullayeva V."/>
            <person name="Mammadov A."/>
            <person name="Mammadov A."/>
            <person name="Sharifova S."/>
            <person name="Ojaghi J."/>
            <person name="Eynullazada K."/>
            <person name="Bayramov B."/>
            <person name="Abdulazimova A."/>
            <person name="Shahmuradov I."/>
        </authorList>
    </citation>
    <scope>NUCLEOTIDE SEQUENCE [LARGE SCALE GENOMIC DNA]</scope>
    <source>
        <strain evidence="3">cv. AG2017</strain>
        <tissue evidence="2">Leaf</tissue>
    </source>
</reference>
<evidence type="ECO:0000313" key="3">
    <source>
        <dbReference type="Proteomes" id="UP000233551"/>
    </source>
</evidence>
<evidence type="ECO:0000313" key="2">
    <source>
        <dbReference type="EMBL" id="PKI73817.1"/>
    </source>
</evidence>
<feature type="non-terminal residue" evidence="2">
    <location>
        <position position="1"/>
    </location>
</feature>
<protein>
    <submittedName>
        <fullName evidence="2">Uncharacterized protein</fullName>
    </submittedName>
</protein>
<feature type="compositionally biased region" description="Basic and acidic residues" evidence="1">
    <location>
        <begin position="123"/>
        <end position="137"/>
    </location>
</feature>
<feature type="region of interest" description="Disordered" evidence="1">
    <location>
        <begin position="210"/>
        <end position="246"/>
    </location>
</feature>